<proteinExistence type="predicted"/>
<keyword evidence="2" id="KW-1185">Reference proteome</keyword>
<sequence length="72" mass="7805">MAAQAERSIARAQFIRAHSVLAITGSGPSSRRCRSPITLCPMEGPLKWADIQITPTKCEFETSAGSRSGERE</sequence>
<organism evidence="1 2">
    <name type="scientific">Leptosia nina</name>
    <dbReference type="NCBI Taxonomy" id="320188"/>
    <lineage>
        <taxon>Eukaryota</taxon>
        <taxon>Metazoa</taxon>
        <taxon>Ecdysozoa</taxon>
        <taxon>Arthropoda</taxon>
        <taxon>Hexapoda</taxon>
        <taxon>Insecta</taxon>
        <taxon>Pterygota</taxon>
        <taxon>Neoptera</taxon>
        <taxon>Endopterygota</taxon>
        <taxon>Lepidoptera</taxon>
        <taxon>Glossata</taxon>
        <taxon>Ditrysia</taxon>
        <taxon>Papilionoidea</taxon>
        <taxon>Pieridae</taxon>
        <taxon>Pierinae</taxon>
        <taxon>Leptosia</taxon>
    </lineage>
</organism>
<dbReference type="AlphaFoldDB" id="A0AAV1IUN0"/>
<dbReference type="Proteomes" id="UP001497472">
    <property type="component" value="Unassembled WGS sequence"/>
</dbReference>
<comment type="caution">
    <text evidence="1">The sequence shown here is derived from an EMBL/GenBank/DDBJ whole genome shotgun (WGS) entry which is preliminary data.</text>
</comment>
<name>A0AAV1IUN0_9NEOP</name>
<accession>A0AAV1IUN0</accession>
<evidence type="ECO:0000313" key="1">
    <source>
        <dbReference type="EMBL" id="CAK1540857.1"/>
    </source>
</evidence>
<protein>
    <submittedName>
        <fullName evidence="1">Uncharacterized protein</fullName>
    </submittedName>
</protein>
<evidence type="ECO:0000313" key="2">
    <source>
        <dbReference type="Proteomes" id="UP001497472"/>
    </source>
</evidence>
<gene>
    <name evidence="1" type="ORF">LNINA_LOCUS878</name>
</gene>
<reference evidence="1 2" key="1">
    <citation type="submission" date="2023-11" db="EMBL/GenBank/DDBJ databases">
        <authorList>
            <person name="Okamura Y."/>
        </authorList>
    </citation>
    <scope>NUCLEOTIDE SEQUENCE [LARGE SCALE GENOMIC DNA]</scope>
</reference>
<dbReference type="EMBL" id="CAVLEF010000001">
    <property type="protein sequence ID" value="CAK1540857.1"/>
    <property type="molecule type" value="Genomic_DNA"/>
</dbReference>